<dbReference type="PANTHER" id="PTHR43586">
    <property type="entry name" value="CYSTEINE DESULFURASE"/>
    <property type="match status" value="1"/>
</dbReference>
<protein>
    <submittedName>
        <fullName evidence="3">Aminotransferase class V</fullName>
    </submittedName>
</protein>
<organism evidence="3 4">
    <name type="scientific">Micromonospora lupini str. Lupac 08</name>
    <dbReference type="NCBI Taxonomy" id="1150864"/>
    <lineage>
        <taxon>Bacteria</taxon>
        <taxon>Bacillati</taxon>
        <taxon>Actinomycetota</taxon>
        <taxon>Actinomycetes</taxon>
        <taxon>Micromonosporales</taxon>
        <taxon>Micromonosporaceae</taxon>
        <taxon>Micromonospora</taxon>
    </lineage>
</organism>
<name>I0L117_9ACTN</name>
<accession>I0L117</accession>
<keyword evidence="3" id="KW-0032">Aminotransferase</keyword>
<dbReference type="Gene3D" id="3.90.1150.10">
    <property type="entry name" value="Aspartate Aminotransferase, domain 1"/>
    <property type="match status" value="1"/>
</dbReference>
<feature type="domain" description="Aminotransferase class V" evidence="2">
    <location>
        <begin position="76"/>
        <end position="312"/>
    </location>
</feature>
<keyword evidence="4" id="KW-1185">Reference proteome</keyword>
<dbReference type="InterPro" id="IPR015421">
    <property type="entry name" value="PyrdxlP-dep_Trfase_major"/>
</dbReference>
<feature type="region of interest" description="Disordered" evidence="1">
    <location>
        <begin position="1"/>
        <end position="22"/>
    </location>
</feature>
<evidence type="ECO:0000259" key="2">
    <source>
        <dbReference type="Pfam" id="PF00266"/>
    </source>
</evidence>
<dbReference type="Gene3D" id="3.40.640.10">
    <property type="entry name" value="Type I PLP-dependent aspartate aminotransferase-like (Major domain)"/>
    <property type="match status" value="1"/>
</dbReference>
<dbReference type="InterPro" id="IPR015424">
    <property type="entry name" value="PyrdxlP-dep_Trfase"/>
</dbReference>
<dbReference type="AlphaFoldDB" id="I0L117"/>
<evidence type="ECO:0000313" key="4">
    <source>
        <dbReference type="Proteomes" id="UP000003448"/>
    </source>
</evidence>
<comment type="caution">
    <text evidence="3">The sequence shown here is derived from an EMBL/GenBank/DDBJ whole genome shotgun (WGS) entry which is preliminary data.</text>
</comment>
<dbReference type="STRING" id="1150864.MILUP08_42435"/>
<gene>
    <name evidence="3" type="ORF">MILUP08_42435</name>
</gene>
<dbReference type="eggNOG" id="COG0520">
    <property type="taxonomic scope" value="Bacteria"/>
</dbReference>
<evidence type="ECO:0000313" key="3">
    <source>
        <dbReference type="EMBL" id="CCH17514.1"/>
    </source>
</evidence>
<evidence type="ECO:0000256" key="1">
    <source>
        <dbReference type="SAM" id="MobiDB-lite"/>
    </source>
</evidence>
<dbReference type="Proteomes" id="UP000003448">
    <property type="component" value="Unassembled WGS sequence"/>
</dbReference>
<dbReference type="SUPFAM" id="SSF53383">
    <property type="entry name" value="PLP-dependent transferases"/>
    <property type="match status" value="1"/>
</dbReference>
<dbReference type="InterPro" id="IPR000192">
    <property type="entry name" value="Aminotrans_V_dom"/>
</dbReference>
<dbReference type="Pfam" id="PF00266">
    <property type="entry name" value="Aminotran_5"/>
    <property type="match status" value="1"/>
</dbReference>
<proteinExistence type="predicted"/>
<dbReference type="PANTHER" id="PTHR43586:SF21">
    <property type="entry name" value="PYRIDOXAL PHOSPHATE (PLP)-DEPENDENT ASPARTATE AMINOTRANSFERASE SUPERFAMILY"/>
    <property type="match status" value="1"/>
</dbReference>
<dbReference type="InterPro" id="IPR015422">
    <property type="entry name" value="PyrdxlP-dep_Trfase_small"/>
</dbReference>
<dbReference type="EMBL" id="CAIE01000018">
    <property type="protein sequence ID" value="CCH17514.1"/>
    <property type="molecule type" value="Genomic_DNA"/>
</dbReference>
<sequence length="369" mass="38906">MPFGRPPIADWPCPAAASPPSVDGMEIEQAQQLWKPEPGWLNTASYGLPPEPAWTALQEALADWRVGSTSWEGWGDSVNRARTAFAGLIGVPASDVAVGATVSQMLAPVAAGLPAGATVVVPEIEFTSNLFPWLVQEERGVTVRTVPADRLADAIDADTDLVAFSLVQSSDGSVAAYDEIVAAARAHDALVVVDATQACGWLPFDGSRADVVTVGGYKWLMNPRGTAYTYLAPALRDRLRPDAAGWYAGRDPHASYYGPPLRLADDARRFDISPAWFSWVGAAPAMELVAEIGVAAIREHDVALANRFLAGLGRPAGDSAIVSVDVPGAEQRLAAAGIRAAVRAGRVRASFHLYSTEADVDAALNALLG</sequence>
<reference evidence="4" key="1">
    <citation type="journal article" date="2012" name="J. Bacteriol.">
        <title>Genome Sequence of Micromonospora lupini Lupac 08, Isolated from Root Nodules of Lupinus angustifolius.</title>
        <authorList>
            <person name="Alonso-Vega P."/>
            <person name="Normand P."/>
            <person name="Bacigalupe R."/>
            <person name="Pujic P."/>
            <person name="Lajus A."/>
            <person name="Vallenet D."/>
            <person name="Carro L."/>
            <person name="Coll P."/>
            <person name="Trujillo M.E."/>
        </authorList>
    </citation>
    <scope>NUCLEOTIDE SEQUENCE [LARGE SCALE GENOMIC DNA]</scope>
    <source>
        <strain evidence="4">Lupac 08</strain>
    </source>
</reference>
<keyword evidence="3" id="KW-0808">Transferase</keyword>
<dbReference type="GO" id="GO:0008483">
    <property type="term" value="F:transaminase activity"/>
    <property type="evidence" value="ECO:0007669"/>
    <property type="project" value="UniProtKB-KW"/>
</dbReference>